<protein>
    <submittedName>
        <fullName evidence="7">TIGR00374 family protein</fullName>
    </submittedName>
</protein>
<evidence type="ECO:0000256" key="6">
    <source>
        <dbReference type="SAM" id="Phobius"/>
    </source>
</evidence>
<accession>A0A6L3TC24</accession>
<feature type="transmembrane region" description="Helical" evidence="6">
    <location>
        <begin position="259"/>
        <end position="278"/>
    </location>
</feature>
<keyword evidence="8" id="KW-1185">Reference proteome</keyword>
<dbReference type="Pfam" id="PF03706">
    <property type="entry name" value="LPG_synthase_TM"/>
    <property type="match status" value="1"/>
</dbReference>
<comment type="caution">
    <text evidence="7">The sequence shown here is derived from an EMBL/GenBank/DDBJ whole genome shotgun (WGS) entry which is preliminary data.</text>
</comment>
<evidence type="ECO:0000313" key="7">
    <source>
        <dbReference type="EMBL" id="KAB1081603.1"/>
    </source>
</evidence>
<dbReference type="GO" id="GO:0005886">
    <property type="term" value="C:plasma membrane"/>
    <property type="evidence" value="ECO:0007669"/>
    <property type="project" value="UniProtKB-SubCell"/>
</dbReference>
<evidence type="ECO:0000256" key="1">
    <source>
        <dbReference type="ARBA" id="ARBA00004651"/>
    </source>
</evidence>
<gene>
    <name evidence="7" type="ORF">F6X53_00385</name>
</gene>
<keyword evidence="5 6" id="KW-0472">Membrane</keyword>
<evidence type="ECO:0000256" key="4">
    <source>
        <dbReference type="ARBA" id="ARBA00022989"/>
    </source>
</evidence>
<dbReference type="RefSeq" id="WP_150996075.1">
    <property type="nucleotide sequence ID" value="NZ_VZZK01000001.1"/>
</dbReference>
<keyword evidence="4 6" id="KW-1133">Transmembrane helix</keyword>
<feature type="transmembrane region" description="Helical" evidence="6">
    <location>
        <begin position="183"/>
        <end position="204"/>
    </location>
</feature>
<feature type="transmembrane region" description="Helical" evidence="6">
    <location>
        <begin position="66"/>
        <end position="85"/>
    </location>
</feature>
<dbReference type="NCBIfam" id="TIGR03476">
    <property type="entry name" value="HpnL"/>
    <property type="match status" value="1"/>
</dbReference>
<dbReference type="OrthoDB" id="7348988at2"/>
<dbReference type="PANTHER" id="PTHR39087:SF2">
    <property type="entry name" value="UPF0104 MEMBRANE PROTEIN MJ1595"/>
    <property type="match status" value="1"/>
</dbReference>
<dbReference type="AlphaFoldDB" id="A0A6L3TC24"/>
<feature type="transmembrane region" description="Helical" evidence="6">
    <location>
        <begin position="35"/>
        <end position="54"/>
    </location>
</feature>
<evidence type="ECO:0000313" key="8">
    <source>
        <dbReference type="Proteomes" id="UP000474159"/>
    </source>
</evidence>
<comment type="subcellular location">
    <subcellularLocation>
        <location evidence="1">Cell membrane</location>
        <topology evidence="1">Multi-pass membrane protein</topology>
    </subcellularLocation>
</comment>
<evidence type="ECO:0000256" key="3">
    <source>
        <dbReference type="ARBA" id="ARBA00022692"/>
    </source>
</evidence>
<evidence type="ECO:0000256" key="5">
    <source>
        <dbReference type="ARBA" id="ARBA00023136"/>
    </source>
</evidence>
<keyword evidence="3 6" id="KW-0812">Transmembrane</keyword>
<dbReference type="Proteomes" id="UP000474159">
    <property type="component" value="Unassembled WGS sequence"/>
</dbReference>
<dbReference type="InterPro" id="IPR022791">
    <property type="entry name" value="L-PG_synthase/AglD"/>
</dbReference>
<name>A0A6L3TC24_9HYPH</name>
<reference evidence="7 8" key="1">
    <citation type="submission" date="2019-09" db="EMBL/GenBank/DDBJ databases">
        <title>YIM 48816 draft genome.</title>
        <authorList>
            <person name="Jiang L."/>
        </authorList>
    </citation>
    <scope>NUCLEOTIDE SEQUENCE [LARGE SCALE GENOMIC DNA]</scope>
    <source>
        <strain evidence="7 8">YIM 48816</strain>
    </source>
</reference>
<keyword evidence="2" id="KW-1003">Cell membrane</keyword>
<proteinExistence type="predicted"/>
<dbReference type="PANTHER" id="PTHR39087">
    <property type="entry name" value="UPF0104 MEMBRANE PROTEIN MJ1595"/>
    <property type="match status" value="1"/>
</dbReference>
<dbReference type="EMBL" id="VZZK01000001">
    <property type="protein sequence ID" value="KAB1081603.1"/>
    <property type="molecule type" value="Genomic_DNA"/>
</dbReference>
<evidence type="ECO:0000256" key="2">
    <source>
        <dbReference type="ARBA" id="ARBA00022475"/>
    </source>
</evidence>
<organism evidence="7 8">
    <name type="scientific">Methylobacterium soli</name>
    <dbReference type="NCBI Taxonomy" id="553447"/>
    <lineage>
        <taxon>Bacteria</taxon>
        <taxon>Pseudomonadati</taxon>
        <taxon>Pseudomonadota</taxon>
        <taxon>Alphaproteobacteria</taxon>
        <taxon>Hyphomicrobiales</taxon>
        <taxon>Methylobacteriaceae</taxon>
        <taxon>Methylobacterium</taxon>
    </lineage>
</organism>
<sequence>MPVEDPAPPEAPLGGTAPRAASAPAALGRALLRRLPLVGTLLGLGLAIWLVATNDLGAVATAFGRIGWLGLAAVVLTRVVIILLCGLAWARLLAGICRAGTGAFLVLRFVREGINVLLPVASVGGDVVGGRLLTFWGVTGALAAASILADLLIQAGTQALFALLGAVLLTQREGEAAAALSGWVLRALGVAGIALAAFFSLQRLGAIRTIERRLAGLGRRFVREAEPDPAGPLPAAASVQDALDAVWGRGRLGNLLQGVLLHLLAWVIGAAEIAIVLACIGVEGVTLAEVLVIEALAQAIKSAAFPVPSGLGVQEGGFVVVGTLFGIDAGTAIALSLAKRVPDVVLGLPALLVWQNLEARRTALAPPP</sequence>